<feature type="transmembrane region" description="Helical" evidence="2">
    <location>
        <begin position="104"/>
        <end position="121"/>
    </location>
</feature>
<keyword evidence="4" id="KW-1185">Reference proteome</keyword>
<gene>
    <name evidence="3" type="ORF">G6034_01085</name>
</gene>
<evidence type="ECO:0000313" key="4">
    <source>
        <dbReference type="Proteomes" id="UP000543556"/>
    </source>
</evidence>
<feature type="compositionally biased region" description="Low complexity" evidence="1">
    <location>
        <begin position="243"/>
        <end position="254"/>
    </location>
</feature>
<keyword evidence="2" id="KW-0812">Transmembrane</keyword>
<feature type="compositionally biased region" description="Low complexity" evidence="1">
    <location>
        <begin position="204"/>
        <end position="218"/>
    </location>
</feature>
<feature type="region of interest" description="Disordered" evidence="1">
    <location>
        <begin position="270"/>
        <end position="361"/>
    </location>
</feature>
<feature type="compositionally biased region" description="Gly residues" evidence="1">
    <location>
        <begin position="190"/>
        <end position="203"/>
    </location>
</feature>
<dbReference type="RefSeq" id="WP_176633242.1">
    <property type="nucleotide sequence ID" value="NZ_JAAMFM010000001.1"/>
</dbReference>
<dbReference type="AlphaFoldDB" id="A0A7Y7LX52"/>
<feature type="transmembrane region" description="Helical" evidence="2">
    <location>
        <begin position="128"/>
        <end position="148"/>
    </location>
</feature>
<sequence length="459" mass="45845">MTEQEAPTTAVASERRAPAQGKALLGPLTVRDVAALAGVVVIFVASLLPLLMGPGFAGNLWSLSPLFFLGIGVILPLAVGVLFVVRRLSPEVKLRFGSLSVDQFASVIAAFATFYFFLATVANFRAAYLVGLIGALILLSATVLAPWIPIFAADFAGRAETPAHPVARDAVVAARRPAAPKQALALPAGPGSGGAVGAKGGAAGARAAGERAGQPGQFQGQGQGWTAGSQEPGHTPAGQIFTPAGDAPGMPAAGAAAGAVAPVPAGAQAGAADAGASAPSAAQPPAARDDAPETAGPAATGVHATSTQATSAHESVAHETVAQEPGAPAQASANAHEPQAARGTEPAAGVVPPGQGAQESAPATMLNPKIVEPAPAGESIGATVHPQGAPVAADPFWFAVDRPQNVVDEHTRQFVFKLMPGSWILALEDRGSSFLVQDSHGKTGLLLDLVGVERAPEGQ</sequence>
<reference evidence="3 4" key="1">
    <citation type="submission" date="2020-02" db="EMBL/GenBank/DDBJ databases">
        <title>Genome sequence of strain AETb3-4.</title>
        <authorList>
            <person name="Gao J."/>
            <person name="Zhang X."/>
        </authorList>
    </citation>
    <scope>NUCLEOTIDE SEQUENCE [LARGE SCALE GENOMIC DNA]</scope>
    <source>
        <strain evidence="3 4">AETb3-4</strain>
    </source>
</reference>
<dbReference type="Proteomes" id="UP000543556">
    <property type="component" value="Unassembled WGS sequence"/>
</dbReference>
<protein>
    <submittedName>
        <fullName evidence="3">Uncharacterized protein</fullName>
    </submittedName>
</protein>
<evidence type="ECO:0000256" key="1">
    <source>
        <dbReference type="SAM" id="MobiDB-lite"/>
    </source>
</evidence>
<keyword evidence="2" id="KW-1133">Transmembrane helix</keyword>
<organism evidence="3 4">
    <name type="scientific">Arthrobacter wenxiniae</name>
    <dbReference type="NCBI Taxonomy" id="2713570"/>
    <lineage>
        <taxon>Bacteria</taxon>
        <taxon>Bacillati</taxon>
        <taxon>Actinomycetota</taxon>
        <taxon>Actinomycetes</taxon>
        <taxon>Micrococcales</taxon>
        <taxon>Micrococcaceae</taxon>
        <taxon>Arthrobacter</taxon>
    </lineage>
</organism>
<feature type="region of interest" description="Disordered" evidence="1">
    <location>
        <begin position="183"/>
        <end position="254"/>
    </location>
</feature>
<comment type="caution">
    <text evidence="3">The sequence shown here is derived from an EMBL/GenBank/DDBJ whole genome shotgun (WGS) entry which is preliminary data.</text>
</comment>
<feature type="transmembrane region" description="Helical" evidence="2">
    <location>
        <begin position="33"/>
        <end position="51"/>
    </location>
</feature>
<evidence type="ECO:0000256" key="2">
    <source>
        <dbReference type="SAM" id="Phobius"/>
    </source>
</evidence>
<proteinExistence type="predicted"/>
<feature type="transmembrane region" description="Helical" evidence="2">
    <location>
        <begin position="63"/>
        <end position="84"/>
    </location>
</feature>
<accession>A0A7Y7LX52</accession>
<evidence type="ECO:0000313" key="3">
    <source>
        <dbReference type="EMBL" id="NVM93517.1"/>
    </source>
</evidence>
<keyword evidence="2" id="KW-0472">Membrane</keyword>
<feature type="compositionally biased region" description="Low complexity" evidence="1">
    <location>
        <begin position="270"/>
        <end position="286"/>
    </location>
</feature>
<feature type="compositionally biased region" description="Polar residues" evidence="1">
    <location>
        <begin position="303"/>
        <end position="313"/>
    </location>
</feature>
<name>A0A7Y7LX52_9MICC</name>
<dbReference type="EMBL" id="JAAMFM010000001">
    <property type="protein sequence ID" value="NVM93517.1"/>
    <property type="molecule type" value="Genomic_DNA"/>
</dbReference>